<dbReference type="Proteomes" id="UP000596661">
    <property type="component" value="Chromosome 4"/>
</dbReference>
<keyword evidence="5" id="KW-0808">Transferase</keyword>
<keyword evidence="3" id="KW-0723">Serine/threonine-protein kinase</keyword>
<protein>
    <recommendedName>
        <fullName evidence="2">non-specific serine/threonine protein kinase</fullName>
        <ecNumber evidence="2">2.7.11.1</ecNumber>
    </recommendedName>
</protein>
<keyword evidence="21" id="KW-1185">Reference proteome</keyword>
<name>A0A803PIS6_CANSA</name>
<feature type="transmembrane region" description="Helical" evidence="18">
    <location>
        <begin position="403"/>
        <end position="424"/>
    </location>
</feature>
<evidence type="ECO:0000256" key="10">
    <source>
        <dbReference type="ARBA" id="ARBA00022777"/>
    </source>
</evidence>
<dbReference type="Pfam" id="PF00560">
    <property type="entry name" value="LRR_1"/>
    <property type="match status" value="2"/>
</dbReference>
<evidence type="ECO:0000256" key="16">
    <source>
        <dbReference type="PROSITE-ProRule" id="PRU10141"/>
    </source>
</evidence>
<evidence type="ECO:0000313" key="21">
    <source>
        <dbReference type="Proteomes" id="UP000596661"/>
    </source>
</evidence>
<proteinExistence type="predicted"/>
<evidence type="ECO:0000256" key="17">
    <source>
        <dbReference type="SAM" id="MobiDB-lite"/>
    </source>
</evidence>
<reference evidence="20" key="1">
    <citation type="submission" date="2018-11" db="EMBL/GenBank/DDBJ databases">
        <authorList>
            <person name="Grassa J C."/>
        </authorList>
    </citation>
    <scope>NUCLEOTIDE SEQUENCE [LARGE SCALE GENOMIC DNA]</scope>
</reference>
<evidence type="ECO:0000256" key="1">
    <source>
        <dbReference type="ARBA" id="ARBA00004479"/>
    </source>
</evidence>
<evidence type="ECO:0000259" key="19">
    <source>
        <dbReference type="PROSITE" id="PS50011"/>
    </source>
</evidence>
<dbReference type="PROSITE" id="PS50011">
    <property type="entry name" value="PROTEIN_KINASE_DOM"/>
    <property type="match status" value="1"/>
</dbReference>
<dbReference type="Gene3D" id="3.80.10.10">
    <property type="entry name" value="Ribonuclease Inhibitor"/>
    <property type="match status" value="1"/>
</dbReference>
<dbReference type="Gramene" id="evm.model.04.798">
    <property type="protein sequence ID" value="cds.evm.model.04.798"/>
    <property type="gene ID" value="evm.TU.04.798"/>
</dbReference>
<dbReference type="EMBL" id="UZAU01000368">
    <property type="status" value="NOT_ANNOTATED_CDS"/>
    <property type="molecule type" value="Genomic_DNA"/>
</dbReference>
<evidence type="ECO:0000256" key="14">
    <source>
        <dbReference type="ARBA" id="ARBA00023170"/>
    </source>
</evidence>
<dbReference type="GO" id="GO:0004674">
    <property type="term" value="F:protein serine/threonine kinase activity"/>
    <property type="evidence" value="ECO:0007669"/>
    <property type="project" value="UniProtKB-KW"/>
</dbReference>
<keyword evidence="12 18" id="KW-1133">Transmembrane helix</keyword>
<evidence type="ECO:0000256" key="9">
    <source>
        <dbReference type="ARBA" id="ARBA00022741"/>
    </source>
</evidence>
<evidence type="ECO:0000256" key="11">
    <source>
        <dbReference type="ARBA" id="ARBA00022840"/>
    </source>
</evidence>
<evidence type="ECO:0000256" key="6">
    <source>
        <dbReference type="ARBA" id="ARBA00022692"/>
    </source>
</evidence>
<sequence length="796" mass="88634">MGSRKLWHQLIKKAGLGEDSPWEINGILGPTSFDHLPKTRQFLELDKWLGNATRSLNSNYFKGSIPASIGNLSKLTWLDITANNIEGPIPVSTQDGLGLDMLYLCQHFHLGENNLTGPIPEELFSSNMSLQHLLLDGNKLGGTIPSTLANVTNLSILSMDNTQLTGVIPPELFSLRKLVTVKLKNNKFGGTLDISSSYNRDLKLIDLRWNNITDINDNEGDEEHDVQILLKDNPICRDTGTTASYCSTSSASEPDSSYVTEINNCSPSPCDSNQISSPNCRCAIPFKGTLIFTAITFLDLGNTSRYMDIEKSLMKYFMSKPPPVDSVSLSNPTINNCGYFQVNLSFFPKSQDHFSQIDIFSISDAINYMLPGPYRPFYFISERYESSAEVIKESKWSRIAIDIGVAAGVSVLVLLLFVGAYRFFRKRRAGTGTGALTKNATRFWEAASSSGSIPQLKGARWFNFNELKKCTNKFSAENEIGSGGYGKVYRGTLPTGELVAIKRAKKGSLQGGIEFKTEIELLSTVHHKNLVRLLGFCLAKDEHMLVYEYVPNGNLKDTLSGKSRIRLNWIQRLKVALDTARGLAYLHELVNPPIIHRDIKSTNVLLDNRLNAKVADFGLSKLMGDDEQDHISTQVKGTMGYLDPEYYMTQQLTEKSDVYSFGVLMLELITARKPIERGVYIVRVIRDTMDENKELYNLHALLDPAMGVGTRMNGFERFVDLAMTCVENERAERPTMGQVVKEIERISKLAGLNPTDDSVSTSSINWESSKVTSSNLYSEESFAISGVSPEPKIESY</sequence>
<keyword evidence="7" id="KW-0732">Signal</keyword>
<keyword evidence="13 18" id="KW-0472">Membrane</keyword>
<keyword evidence="10" id="KW-0418">Kinase</keyword>
<feature type="compositionally biased region" description="Polar residues" evidence="17">
    <location>
        <begin position="755"/>
        <end position="776"/>
    </location>
</feature>
<keyword evidence="4" id="KW-0433">Leucine-rich repeat</keyword>
<gene>
    <name evidence="20" type="primary">LOC115712737</name>
</gene>
<comment type="subcellular location">
    <subcellularLocation>
        <location evidence="1">Membrane</location>
        <topology evidence="1">Single-pass type I membrane protein</topology>
    </subcellularLocation>
</comment>
<dbReference type="PROSITE" id="PS00108">
    <property type="entry name" value="PROTEIN_KINASE_ST"/>
    <property type="match status" value="1"/>
</dbReference>
<evidence type="ECO:0000256" key="18">
    <source>
        <dbReference type="SAM" id="Phobius"/>
    </source>
</evidence>
<dbReference type="InterPro" id="IPR000719">
    <property type="entry name" value="Prot_kinase_dom"/>
</dbReference>
<feature type="region of interest" description="Disordered" evidence="17">
    <location>
        <begin position="754"/>
        <end position="776"/>
    </location>
</feature>
<dbReference type="Gene3D" id="1.10.510.10">
    <property type="entry name" value="Transferase(Phosphotransferase) domain 1"/>
    <property type="match status" value="1"/>
</dbReference>
<feature type="binding site" evidence="16">
    <location>
        <position position="506"/>
    </location>
    <ligand>
        <name>ATP</name>
        <dbReference type="ChEBI" id="CHEBI:30616"/>
    </ligand>
</feature>
<dbReference type="GO" id="GO:0016020">
    <property type="term" value="C:membrane"/>
    <property type="evidence" value="ECO:0007669"/>
    <property type="project" value="UniProtKB-SubCell"/>
</dbReference>
<evidence type="ECO:0000256" key="7">
    <source>
        <dbReference type="ARBA" id="ARBA00022729"/>
    </source>
</evidence>
<keyword evidence="11 16" id="KW-0067">ATP-binding</keyword>
<dbReference type="InterPro" id="IPR001245">
    <property type="entry name" value="Ser-Thr/Tyr_kinase_cat_dom"/>
</dbReference>
<dbReference type="FunFam" id="3.80.10.10:FF:000542">
    <property type="entry name" value="Leucine-rich repeat protein kinase family protein"/>
    <property type="match status" value="1"/>
</dbReference>
<dbReference type="SMART" id="SM00220">
    <property type="entry name" value="S_TKc"/>
    <property type="match status" value="1"/>
</dbReference>
<dbReference type="FunFam" id="3.30.200.20:FF:000328">
    <property type="entry name" value="Leucine-rich repeat protein kinase family protein"/>
    <property type="match status" value="1"/>
</dbReference>
<feature type="domain" description="Protein kinase" evidence="19">
    <location>
        <begin position="474"/>
        <end position="746"/>
    </location>
</feature>
<evidence type="ECO:0000256" key="2">
    <source>
        <dbReference type="ARBA" id="ARBA00012513"/>
    </source>
</evidence>
<keyword evidence="15" id="KW-0325">Glycoprotein</keyword>
<dbReference type="SUPFAM" id="SSF56112">
    <property type="entry name" value="Protein kinase-like (PK-like)"/>
    <property type="match status" value="1"/>
</dbReference>
<dbReference type="OMA" id="YFISERY"/>
<evidence type="ECO:0000256" key="5">
    <source>
        <dbReference type="ARBA" id="ARBA00022679"/>
    </source>
</evidence>
<keyword evidence="6 18" id="KW-0812">Transmembrane</keyword>
<evidence type="ECO:0000256" key="13">
    <source>
        <dbReference type="ARBA" id="ARBA00023136"/>
    </source>
</evidence>
<organism evidence="20 21">
    <name type="scientific">Cannabis sativa</name>
    <name type="common">Hemp</name>
    <name type="synonym">Marijuana</name>
    <dbReference type="NCBI Taxonomy" id="3483"/>
    <lineage>
        <taxon>Eukaryota</taxon>
        <taxon>Viridiplantae</taxon>
        <taxon>Streptophyta</taxon>
        <taxon>Embryophyta</taxon>
        <taxon>Tracheophyta</taxon>
        <taxon>Spermatophyta</taxon>
        <taxon>Magnoliopsida</taxon>
        <taxon>eudicotyledons</taxon>
        <taxon>Gunneridae</taxon>
        <taxon>Pentapetalae</taxon>
        <taxon>rosids</taxon>
        <taxon>fabids</taxon>
        <taxon>Rosales</taxon>
        <taxon>Cannabaceae</taxon>
        <taxon>Cannabis</taxon>
    </lineage>
</organism>
<dbReference type="PROSITE" id="PS00107">
    <property type="entry name" value="PROTEIN_KINASE_ATP"/>
    <property type="match status" value="1"/>
</dbReference>
<dbReference type="EC" id="2.7.11.1" evidence="2"/>
<dbReference type="CDD" id="cd14066">
    <property type="entry name" value="STKc_IRAK"/>
    <property type="match status" value="1"/>
</dbReference>
<dbReference type="AlphaFoldDB" id="A0A803PIS6"/>
<keyword evidence="14" id="KW-0675">Receptor</keyword>
<dbReference type="EnsemblPlants" id="evm.model.04.798">
    <property type="protein sequence ID" value="cds.evm.model.04.798"/>
    <property type="gene ID" value="evm.TU.04.798"/>
</dbReference>
<evidence type="ECO:0000256" key="8">
    <source>
        <dbReference type="ARBA" id="ARBA00022737"/>
    </source>
</evidence>
<dbReference type="PANTHER" id="PTHR45974">
    <property type="entry name" value="RECEPTOR-LIKE PROTEIN 55"/>
    <property type="match status" value="1"/>
</dbReference>
<dbReference type="Pfam" id="PF07714">
    <property type="entry name" value="PK_Tyr_Ser-Thr"/>
    <property type="match status" value="1"/>
</dbReference>
<dbReference type="InterPro" id="IPR011009">
    <property type="entry name" value="Kinase-like_dom_sf"/>
</dbReference>
<evidence type="ECO:0000256" key="12">
    <source>
        <dbReference type="ARBA" id="ARBA00022989"/>
    </source>
</evidence>
<evidence type="ECO:0000256" key="15">
    <source>
        <dbReference type="ARBA" id="ARBA00023180"/>
    </source>
</evidence>
<dbReference type="InterPro" id="IPR032675">
    <property type="entry name" value="LRR_dom_sf"/>
</dbReference>
<dbReference type="GO" id="GO:0005524">
    <property type="term" value="F:ATP binding"/>
    <property type="evidence" value="ECO:0007669"/>
    <property type="project" value="UniProtKB-UniRule"/>
</dbReference>
<dbReference type="Gene3D" id="3.30.200.20">
    <property type="entry name" value="Phosphorylase Kinase, domain 1"/>
    <property type="match status" value="1"/>
</dbReference>
<dbReference type="InterPro" id="IPR017441">
    <property type="entry name" value="Protein_kinase_ATP_BS"/>
</dbReference>
<dbReference type="InterPro" id="IPR008271">
    <property type="entry name" value="Ser/Thr_kinase_AS"/>
</dbReference>
<dbReference type="FunFam" id="1.10.510.10:FF:000453">
    <property type="entry name" value="LRR receptor-like serine/threonine-protein kinase HSL2"/>
    <property type="match status" value="1"/>
</dbReference>
<keyword evidence="8" id="KW-0677">Repeat</keyword>
<dbReference type="PANTHER" id="PTHR45974:SF266">
    <property type="entry name" value="LEUCINE-RICH REPEAT RECEPTOR PROTEIN KINASE HPCA1"/>
    <property type="match status" value="1"/>
</dbReference>
<keyword evidence="9 16" id="KW-0547">Nucleotide-binding</keyword>
<reference evidence="20" key="2">
    <citation type="submission" date="2021-03" db="UniProtKB">
        <authorList>
            <consortium name="EnsemblPlants"/>
        </authorList>
    </citation>
    <scope>IDENTIFICATION</scope>
</reference>
<dbReference type="InterPro" id="IPR001611">
    <property type="entry name" value="Leu-rich_rpt"/>
</dbReference>
<evidence type="ECO:0000256" key="4">
    <source>
        <dbReference type="ARBA" id="ARBA00022614"/>
    </source>
</evidence>
<accession>A0A803PIS6</accession>
<evidence type="ECO:0000256" key="3">
    <source>
        <dbReference type="ARBA" id="ARBA00022527"/>
    </source>
</evidence>
<evidence type="ECO:0000313" key="20">
    <source>
        <dbReference type="EnsemblPlants" id="cds.evm.model.04.798"/>
    </source>
</evidence>
<dbReference type="SUPFAM" id="SSF52058">
    <property type="entry name" value="L domain-like"/>
    <property type="match status" value="1"/>
</dbReference>